<dbReference type="EMBL" id="JAJFZQ010000002">
    <property type="protein sequence ID" value="MCC3264849.1"/>
    <property type="molecule type" value="Genomic_DNA"/>
</dbReference>
<dbReference type="Proteomes" id="UP001139168">
    <property type="component" value="Unassembled WGS sequence"/>
</dbReference>
<evidence type="ECO:0000313" key="8">
    <source>
        <dbReference type="EMBL" id="MCC3264849.1"/>
    </source>
</evidence>
<dbReference type="Pfam" id="PF02687">
    <property type="entry name" value="FtsX"/>
    <property type="match status" value="2"/>
</dbReference>
<dbReference type="InterPro" id="IPR038766">
    <property type="entry name" value="Membrane_comp_ABC_pdt"/>
</dbReference>
<proteinExistence type="predicted"/>
<organism evidence="8 9">
    <name type="scientific">Arthrobacter gengyunqii</name>
    <dbReference type="NCBI Taxonomy" id="2886940"/>
    <lineage>
        <taxon>Bacteria</taxon>
        <taxon>Bacillati</taxon>
        <taxon>Actinomycetota</taxon>
        <taxon>Actinomycetes</taxon>
        <taxon>Micrococcales</taxon>
        <taxon>Micrococcaceae</taxon>
        <taxon>Arthrobacter</taxon>
    </lineage>
</organism>
<dbReference type="PANTHER" id="PTHR30287:SF1">
    <property type="entry name" value="INNER MEMBRANE PROTEIN"/>
    <property type="match status" value="1"/>
</dbReference>
<evidence type="ECO:0000256" key="4">
    <source>
        <dbReference type="ARBA" id="ARBA00022989"/>
    </source>
</evidence>
<feature type="transmembrane region" description="Helical" evidence="6">
    <location>
        <begin position="432"/>
        <end position="458"/>
    </location>
</feature>
<feature type="transmembrane region" description="Helical" evidence="6">
    <location>
        <begin position="310"/>
        <end position="334"/>
    </location>
</feature>
<accession>A0ABS8GDZ0</accession>
<protein>
    <submittedName>
        <fullName evidence="8">FtsX-like permease family protein</fullName>
    </submittedName>
</protein>
<feature type="transmembrane region" description="Helical" evidence="6">
    <location>
        <begin position="769"/>
        <end position="795"/>
    </location>
</feature>
<keyword evidence="9" id="KW-1185">Reference proteome</keyword>
<feature type="transmembrane region" description="Helical" evidence="6">
    <location>
        <begin position="407"/>
        <end position="426"/>
    </location>
</feature>
<evidence type="ECO:0000256" key="1">
    <source>
        <dbReference type="ARBA" id="ARBA00004651"/>
    </source>
</evidence>
<gene>
    <name evidence="8" type="ORF">LJ752_02175</name>
</gene>
<evidence type="ECO:0000256" key="6">
    <source>
        <dbReference type="SAM" id="Phobius"/>
    </source>
</evidence>
<keyword evidence="5 6" id="KW-0472">Membrane</keyword>
<keyword evidence="4 6" id="KW-1133">Transmembrane helix</keyword>
<evidence type="ECO:0000256" key="5">
    <source>
        <dbReference type="ARBA" id="ARBA00023136"/>
    </source>
</evidence>
<feature type="domain" description="ABC3 transporter permease C-terminal" evidence="7">
    <location>
        <begin position="267"/>
        <end position="386"/>
    </location>
</feature>
<reference evidence="8" key="1">
    <citation type="submission" date="2021-10" db="EMBL/GenBank/DDBJ databases">
        <title>Novel species in genus Arthrobacter.</title>
        <authorList>
            <person name="Liu Y."/>
        </authorList>
    </citation>
    <scope>NUCLEOTIDE SEQUENCE</scope>
    <source>
        <strain evidence="8">Zg-Y786</strain>
    </source>
</reference>
<sequence>MFAFALSSIRHNRGGFAGVFIAVFLCAALITAMGVLIESGLRGGTAPQRLAGADVVVGAPQSLPVPEDMEVPFAERVLLSADKVADIGSVPGVERAVGNVSIPLVTADGQQLEAAGWESALLAPYALTSGQAPRAADEVVLDGSFGAAPGSRIELFHGGEASDYTVTGTAAVEQSAAGQSSAGQGAGSGGPAVFLSSSGAAALWPHGDTVTTVGAIADPGADPEELAAAIETQVGGVTGYTGDRRGDAESRGGAASRTMLFLLSTSLAGTAVMTAVFVTAGTLSLSIAARRREFALLRAVGAGAGQTLGLIVREVVLVAGIAAVLGTLPGFWLAQLLGRQFTVGGIIPADFALAYSPLPALAAVLLSTAAAAGASVVAARGAVRATPTTALREAVTENHALGRRRTVTGLVLLGAGLAAALTPLAVPGLAGLTAAAGSALLLVIAAGVLGPWIVAGALKTLRPLLRRSTSASMVLAEANAAAFPRRMAAGIVPLALAVALGSVQLFMASTVETEAAQQSRDSVVADYLVSAPVSGISAELAERVGAVPGVRAATPVVRSTVLARTTFLGMEDATETYAISGLDGQDLESTLNLGVSHGSLVRLAEPGTVALSSDLARSTGTELGGRFAFHYGDGTEATAVVVATYERGLGFGDLAVDNETLRQHTTAGLNDYVLVSAEPGADAGEVAAAVGALGLTVLDPGELGAAGASERSSESWISVVGLLVLLGYVGVSVANSLVMATARRRPELMLLRALGASDRQLRRMTGLEALAVVVTAVVLGSGIALLPLMGIAFNVSGQPFPTIVPGIFLALAGTAAALGLGSIAAATHAALRPVRE</sequence>
<keyword evidence="2" id="KW-1003">Cell membrane</keyword>
<feature type="transmembrane region" description="Helical" evidence="6">
    <location>
        <begin position="716"/>
        <end position="742"/>
    </location>
</feature>
<name>A0ABS8GDZ0_9MICC</name>
<feature type="transmembrane region" description="Helical" evidence="6">
    <location>
        <begin position="807"/>
        <end position="831"/>
    </location>
</feature>
<feature type="transmembrane region" description="Helical" evidence="6">
    <location>
        <begin position="354"/>
        <end position="379"/>
    </location>
</feature>
<comment type="subcellular location">
    <subcellularLocation>
        <location evidence="1">Cell membrane</location>
        <topology evidence="1">Multi-pass membrane protein</topology>
    </subcellularLocation>
</comment>
<keyword evidence="3 6" id="KW-0812">Transmembrane</keyword>
<evidence type="ECO:0000256" key="3">
    <source>
        <dbReference type="ARBA" id="ARBA00022692"/>
    </source>
</evidence>
<feature type="transmembrane region" description="Helical" evidence="6">
    <location>
        <begin position="259"/>
        <end position="289"/>
    </location>
</feature>
<dbReference type="PANTHER" id="PTHR30287">
    <property type="entry name" value="MEMBRANE COMPONENT OF PREDICTED ABC SUPERFAMILY METABOLITE UPTAKE TRANSPORTER"/>
    <property type="match status" value="1"/>
</dbReference>
<feature type="transmembrane region" description="Helical" evidence="6">
    <location>
        <begin position="487"/>
        <end position="507"/>
    </location>
</feature>
<evidence type="ECO:0000256" key="2">
    <source>
        <dbReference type="ARBA" id="ARBA00022475"/>
    </source>
</evidence>
<evidence type="ECO:0000313" key="9">
    <source>
        <dbReference type="Proteomes" id="UP001139168"/>
    </source>
</evidence>
<dbReference type="RefSeq" id="WP_227889703.1">
    <property type="nucleotide sequence ID" value="NZ_JAJFZQ010000002.1"/>
</dbReference>
<comment type="caution">
    <text evidence="8">The sequence shown here is derived from an EMBL/GenBank/DDBJ whole genome shotgun (WGS) entry which is preliminary data.</text>
</comment>
<feature type="domain" description="ABC3 transporter permease C-terminal" evidence="7">
    <location>
        <begin position="722"/>
        <end position="826"/>
    </location>
</feature>
<evidence type="ECO:0000259" key="7">
    <source>
        <dbReference type="Pfam" id="PF02687"/>
    </source>
</evidence>
<dbReference type="InterPro" id="IPR003838">
    <property type="entry name" value="ABC3_permease_C"/>
</dbReference>
<feature type="transmembrane region" description="Helical" evidence="6">
    <location>
        <begin position="16"/>
        <end position="37"/>
    </location>
</feature>